<dbReference type="EnsemblMetazoa" id="XM_003243483.3">
    <property type="protein sequence ID" value="XP_003243531.1"/>
    <property type="gene ID" value="LOC100573626"/>
</dbReference>
<feature type="transmembrane region" description="Helical" evidence="1">
    <location>
        <begin position="35"/>
        <end position="63"/>
    </location>
</feature>
<dbReference type="OrthoDB" id="6599152at2759"/>
<proteinExistence type="predicted"/>
<feature type="transmembrane region" description="Helical" evidence="1">
    <location>
        <begin position="7"/>
        <end position="29"/>
    </location>
</feature>
<feature type="transmembrane region" description="Helical" evidence="1">
    <location>
        <begin position="115"/>
        <end position="137"/>
    </location>
</feature>
<protein>
    <submittedName>
        <fullName evidence="2">Uncharacterized protein</fullName>
    </submittedName>
</protein>
<reference evidence="3" key="1">
    <citation type="submission" date="2010-06" db="EMBL/GenBank/DDBJ databases">
        <authorList>
            <person name="Jiang H."/>
            <person name="Abraham K."/>
            <person name="Ali S."/>
            <person name="Alsbrooks S.L."/>
            <person name="Anim B.N."/>
            <person name="Anosike U.S."/>
            <person name="Attaway T."/>
            <person name="Bandaranaike D.P."/>
            <person name="Battles P.K."/>
            <person name="Bell S.N."/>
            <person name="Bell A.V."/>
            <person name="Beltran B."/>
            <person name="Bickham C."/>
            <person name="Bustamante Y."/>
            <person name="Caleb T."/>
            <person name="Canada A."/>
            <person name="Cardenas V."/>
            <person name="Carter K."/>
            <person name="Chacko J."/>
            <person name="Chandrabose M.N."/>
            <person name="Chavez D."/>
            <person name="Chavez A."/>
            <person name="Chen L."/>
            <person name="Chu H.-S."/>
            <person name="Claassen K.J."/>
            <person name="Cockrell R."/>
            <person name="Collins M."/>
            <person name="Cooper J.A."/>
            <person name="Cree A."/>
            <person name="Curry S.M."/>
            <person name="Da Y."/>
            <person name="Dao M.D."/>
            <person name="Das B."/>
            <person name="Davila M.-L."/>
            <person name="Davy-Carroll L."/>
            <person name="Denson S."/>
            <person name="Dinh H."/>
            <person name="Ebong V.E."/>
            <person name="Edwards J.R."/>
            <person name="Egan A."/>
            <person name="El-Daye J."/>
            <person name="Escobedo L."/>
            <person name="Fernandez S."/>
            <person name="Fernando P.R."/>
            <person name="Flagg N."/>
            <person name="Forbes L.D."/>
            <person name="Fowler R.G."/>
            <person name="Fu Q."/>
            <person name="Gabisi R.A."/>
            <person name="Ganer J."/>
            <person name="Garbino Pronczuk A."/>
            <person name="Garcia R.M."/>
            <person name="Garner T."/>
            <person name="Garrett T.E."/>
            <person name="Gonzalez D.A."/>
            <person name="Hamid H."/>
            <person name="Hawkins E.S."/>
            <person name="Hirani K."/>
            <person name="Hogues M.E."/>
            <person name="Hollins B."/>
            <person name="Hsiao C.-H."/>
            <person name="Jabil R."/>
            <person name="James M.L."/>
            <person name="Jhangiani S.N."/>
            <person name="Johnson B."/>
            <person name="Johnson Q."/>
            <person name="Joshi V."/>
            <person name="Kalu J.B."/>
            <person name="Kam C."/>
            <person name="Kashfia A."/>
            <person name="Keebler J."/>
            <person name="Kisamo H."/>
            <person name="Kovar C.L."/>
            <person name="Lago L.A."/>
            <person name="Lai C.-Y."/>
            <person name="Laidlaw J."/>
            <person name="Lara F."/>
            <person name="Le T.-K."/>
            <person name="Lee S.L."/>
            <person name="Legall F.H."/>
            <person name="Lemon S.J."/>
            <person name="Lewis L.R."/>
            <person name="Li B."/>
            <person name="Liu Y."/>
            <person name="Liu Y.-S."/>
            <person name="Lopez J."/>
            <person name="Lozado R.J."/>
            <person name="Lu J."/>
            <person name="Madu R.C."/>
            <person name="Maheshwari M."/>
            <person name="Maheshwari R."/>
            <person name="Malloy K."/>
            <person name="Martinez E."/>
            <person name="Mathew T."/>
            <person name="Mercado I.C."/>
            <person name="Mercado C."/>
            <person name="Meyer B."/>
            <person name="Montgomery K."/>
            <person name="Morgan M.B."/>
            <person name="Munidasa M."/>
            <person name="Nazareth L.V."/>
            <person name="Nelson J."/>
            <person name="Ng B.M."/>
            <person name="Nguyen N.B."/>
            <person name="Nguyen P.Q."/>
            <person name="Nguyen T."/>
            <person name="Obregon M."/>
            <person name="Okwuonu G.O."/>
            <person name="Onwere C.G."/>
            <person name="Orozco G."/>
            <person name="Parra A."/>
            <person name="Patel S."/>
            <person name="Patil S."/>
            <person name="Perez A."/>
            <person name="Perez Y."/>
            <person name="Pham C."/>
            <person name="Primus E.L."/>
            <person name="Pu L.-L."/>
            <person name="Puazo M."/>
            <person name="Qin X."/>
            <person name="Quiroz J.B."/>
            <person name="Reese J."/>
            <person name="Richards S."/>
            <person name="Rives C.M."/>
            <person name="Robberts R."/>
            <person name="Ruiz S.J."/>
            <person name="Ruiz M.J."/>
            <person name="Santibanez J."/>
            <person name="Schneider B.W."/>
            <person name="Sisson I."/>
            <person name="Smith M."/>
            <person name="Sodergren E."/>
            <person name="Song X.-Z."/>
            <person name="Song B.B."/>
            <person name="Summersgill H."/>
            <person name="Thelus R."/>
            <person name="Thornton R.D."/>
            <person name="Trejos Z.Y."/>
            <person name="Usmani K."/>
            <person name="Vattathil S."/>
            <person name="Villasana D."/>
            <person name="Walker D.L."/>
            <person name="Wang S."/>
            <person name="Wang K."/>
            <person name="White C.S."/>
            <person name="Williams A.C."/>
            <person name="Williamson J."/>
            <person name="Wilson K."/>
            <person name="Woghiren I.O."/>
            <person name="Woodworth J.R."/>
            <person name="Worley K.C."/>
            <person name="Wright R.A."/>
            <person name="Wu W."/>
            <person name="Young L."/>
            <person name="Zhang L."/>
            <person name="Zhang J."/>
            <person name="Zhu Y."/>
            <person name="Muzny D.M."/>
            <person name="Weinstock G."/>
            <person name="Gibbs R.A."/>
        </authorList>
    </citation>
    <scope>NUCLEOTIDE SEQUENCE [LARGE SCALE GENOMIC DNA]</scope>
    <source>
        <strain evidence="3">LSR1</strain>
    </source>
</reference>
<evidence type="ECO:0000313" key="2">
    <source>
        <dbReference type="EnsemblMetazoa" id="XP_003243531.1"/>
    </source>
</evidence>
<reference evidence="2" key="2">
    <citation type="submission" date="2022-06" db="UniProtKB">
        <authorList>
            <consortium name="EnsemblMetazoa"/>
        </authorList>
    </citation>
    <scope>IDENTIFICATION</scope>
</reference>
<name>A0A8R1W543_ACYPI</name>
<evidence type="ECO:0000256" key="1">
    <source>
        <dbReference type="SAM" id="Phobius"/>
    </source>
</evidence>
<dbReference type="GeneID" id="100573626"/>
<dbReference type="KEGG" id="api:100573626"/>
<keyword evidence="1" id="KW-0472">Membrane</keyword>
<dbReference type="RefSeq" id="XP_003243531.1">
    <property type="nucleotide sequence ID" value="XM_003243483.3"/>
</dbReference>
<feature type="transmembrane region" description="Helical" evidence="1">
    <location>
        <begin position="75"/>
        <end position="95"/>
    </location>
</feature>
<organism evidence="2 3">
    <name type="scientific">Acyrthosiphon pisum</name>
    <name type="common">Pea aphid</name>
    <dbReference type="NCBI Taxonomy" id="7029"/>
    <lineage>
        <taxon>Eukaryota</taxon>
        <taxon>Metazoa</taxon>
        <taxon>Ecdysozoa</taxon>
        <taxon>Arthropoda</taxon>
        <taxon>Hexapoda</taxon>
        <taxon>Insecta</taxon>
        <taxon>Pterygota</taxon>
        <taxon>Neoptera</taxon>
        <taxon>Paraneoptera</taxon>
        <taxon>Hemiptera</taxon>
        <taxon>Sternorrhyncha</taxon>
        <taxon>Aphidomorpha</taxon>
        <taxon>Aphidoidea</taxon>
        <taxon>Aphididae</taxon>
        <taxon>Macrosiphini</taxon>
        <taxon>Acyrthosiphon</taxon>
    </lineage>
</organism>
<keyword evidence="1" id="KW-0812">Transmembrane</keyword>
<keyword evidence="1" id="KW-1133">Transmembrane helix</keyword>
<sequence length="154" mass="17811">MPLPYLIGIPFGWLLLGTFQYYVCIVILGDSFLDPWYFTCAWIVELISTLPVIMIITIIKCLYVQVEILEHCEKVTWIGFTFLLFQGLAIIILLLPVSNLFKYMFGDFSRPINFFIYWMMLAFPHIIILCFATFGCCSKVHTVNIQPVGNVINH</sequence>
<keyword evidence="3" id="KW-1185">Reference proteome</keyword>
<dbReference type="Proteomes" id="UP000007819">
    <property type="component" value="Chromosome X"/>
</dbReference>
<evidence type="ECO:0000313" key="3">
    <source>
        <dbReference type="Proteomes" id="UP000007819"/>
    </source>
</evidence>
<accession>A0A8R1W543</accession>
<dbReference type="AlphaFoldDB" id="A0A8R1W543"/>